<sequence length="60" mass="6772">MPEPRPCPICRRPIPAPREAGQRRASFCSERCRQVDLGRWFTGGYAIPATEADEDENPRG</sequence>
<dbReference type="InterPro" id="IPR005584">
    <property type="entry name" value="DNA_gyrase_inhibitor_YacG"/>
</dbReference>
<dbReference type="HAMAP" id="MF_00649">
    <property type="entry name" value="DNA_gyrase_inhibitor_YacG"/>
    <property type="match status" value="1"/>
</dbReference>
<gene>
    <name evidence="3" type="primary">yacG</name>
    <name evidence="4" type="ORF">GGQ83_002669</name>
</gene>
<dbReference type="Gene3D" id="3.30.50.10">
    <property type="entry name" value="Erythroid Transcription Factor GATA-1, subunit A"/>
    <property type="match status" value="1"/>
</dbReference>
<comment type="caution">
    <text evidence="4">The sequence shown here is derived from an EMBL/GenBank/DDBJ whole genome shotgun (WGS) entry which is preliminary data.</text>
</comment>
<evidence type="ECO:0000256" key="2">
    <source>
        <dbReference type="ARBA" id="ARBA00022833"/>
    </source>
</evidence>
<dbReference type="GO" id="GO:0008270">
    <property type="term" value="F:zinc ion binding"/>
    <property type="evidence" value="ECO:0007669"/>
    <property type="project" value="UniProtKB-UniRule"/>
</dbReference>
<dbReference type="Proteomes" id="UP000553193">
    <property type="component" value="Unassembled WGS sequence"/>
</dbReference>
<dbReference type="Pfam" id="PF03884">
    <property type="entry name" value="YacG"/>
    <property type="match status" value="1"/>
</dbReference>
<comment type="function">
    <text evidence="3">Inhibits all the catalytic activities of DNA gyrase by preventing its interaction with DNA. Acts by binding directly to the C-terminal domain of GyrB, which probably disrupts DNA binding by the gyrase.</text>
</comment>
<dbReference type="GO" id="GO:0006355">
    <property type="term" value="P:regulation of DNA-templated transcription"/>
    <property type="evidence" value="ECO:0007669"/>
    <property type="project" value="InterPro"/>
</dbReference>
<evidence type="ECO:0000256" key="3">
    <source>
        <dbReference type="HAMAP-Rule" id="MF_00649"/>
    </source>
</evidence>
<reference evidence="4 5" key="1">
    <citation type="submission" date="2020-08" db="EMBL/GenBank/DDBJ databases">
        <title>Genomic Encyclopedia of Type Strains, Phase IV (KMG-IV): sequencing the most valuable type-strain genomes for metagenomic binning, comparative biology and taxonomic classification.</title>
        <authorList>
            <person name="Goeker M."/>
        </authorList>
    </citation>
    <scope>NUCLEOTIDE SEQUENCE [LARGE SCALE GENOMIC DNA]</scope>
    <source>
        <strain evidence="4 5">DSM 19979</strain>
    </source>
</reference>
<dbReference type="InterPro" id="IPR013088">
    <property type="entry name" value="Znf_NHR/GATA"/>
</dbReference>
<evidence type="ECO:0000313" key="4">
    <source>
        <dbReference type="EMBL" id="MBB3899221.1"/>
    </source>
</evidence>
<dbReference type="EMBL" id="JACIDJ010000004">
    <property type="protein sequence ID" value="MBB3899221.1"/>
    <property type="molecule type" value="Genomic_DNA"/>
</dbReference>
<proteinExistence type="inferred from homology"/>
<accession>A0A840ADL0</accession>
<dbReference type="RefSeq" id="WP_184384787.1">
    <property type="nucleotide sequence ID" value="NZ_JACIDJ010000004.1"/>
</dbReference>
<feature type="binding site" evidence="3">
    <location>
        <position position="10"/>
    </location>
    <ligand>
        <name>Zn(2+)</name>
        <dbReference type="ChEBI" id="CHEBI:29105"/>
    </ligand>
</feature>
<feature type="binding site" evidence="3">
    <location>
        <position position="28"/>
    </location>
    <ligand>
        <name>Zn(2+)</name>
        <dbReference type="ChEBI" id="CHEBI:29105"/>
    </ligand>
</feature>
<protein>
    <recommendedName>
        <fullName evidence="3">DNA gyrase inhibitor YacG</fullName>
    </recommendedName>
</protein>
<evidence type="ECO:0000313" key="5">
    <source>
        <dbReference type="Proteomes" id="UP000553193"/>
    </source>
</evidence>
<comment type="similarity">
    <text evidence="3">Belongs to the DNA gyrase inhibitor YacG family.</text>
</comment>
<feature type="binding site" evidence="3">
    <location>
        <position position="7"/>
    </location>
    <ligand>
        <name>Zn(2+)</name>
        <dbReference type="ChEBI" id="CHEBI:29105"/>
    </ligand>
</feature>
<keyword evidence="1 3" id="KW-0479">Metal-binding</keyword>
<dbReference type="AlphaFoldDB" id="A0A840ADL0"/>
<dbReference type="GO" id="GO:0008657">
    <property type="term" value="F:DNA topoisomerase type II (double strand cut, ATP-hydrolyzing) inhibitor activity"/>
    <property type="evidence" value="ECO:0007669"/>
    <property type="project" value="UniProtKB-UniRule"/>
</dbReference>
<organism evidence="4 5">
    <name type="scientific">Roseococcus suduntuyensis</name>
    <dbReference type="NCBI Taxonomy" id="455361"/>
    <lineage>
        <taxon>Bacteria</taxon>
        <taxon>Pseudomonadati</taxon>
        <taxon>Pseudomonadota</taxon>
        <taxon>Alphaproteobacteria</taxon>
        <taxon>Acetobacterales</taxon>
        <taxon>Roseomonadaceae</taxon>
        <taxon>Roseococcus</taxon>
    </lineage>
</organism>
<dbReference type="SUPFAM" id="SSF57716">
    <property type="entry name" value="Glucocorticoid receptor-like (DNA-binding domain)"/>
    <property type="match status" value="1"/>
</dbReference>
<keyword evidence="2 3" id="KW-0862">Zinc</keyword>
<dbReference type="PANTHER" id="PTHR36150:SF1">
    <property type="entry name" value="DNA GYRASE INHIBITOR YACG"/>
    <property type="match status" value="1"/>
</dbReference>
<feature type="binding site" evidence="3">
    <location>
        <position position="32"/>
    </location>
    <ligand>
        <name>Zn(2+)</name>
        <dbReference type="ChEBI" id="CHEBI:29105"/>
    </ligand>
</feature>
<dbReference type="PANTHER" id="PTHR36150">
    <property type="entry name" value="DNA GYRASE INHIBITOR YACG"/>
    <property type="match status" value="1"/>
</dbReference>
<name>A0A840ADL0_9PROT</name>
<keyword evidence="5" id="KW-1185">Reference proteome</keyword>
<evidence type="ECO:0000256" key="1">
    <source>
        <dbReference type="ARBA" id="ARBA00022723"/>
    </source>
</evidence>
<comment type="subunit">
    <text evidence="3">Interacts with GyrB.</text>
</comment>
<comment type="cofactor">
    <cofactor evidence="3">
        <name>Zn(2+)</name>
        <dbReference type="ChEBI" id="CHEBI:29105"/>
    </cofactor>
    <text evidence="3">Binds 1 zinc ion.</text>
</comment>